<reference evidence="2" key="1">
    <citation type="submission" date="2023-07" db="EMBL/GenBank/DDBJ databases">
        <title>Functional and genomic diversity of the sorghum phyllosphere microbiome.</title>
        <authorList>
            <person name="Shade A."/>
        </authorList>
    </citation>
    <scope>NUCLEOTIDE SEQUENCE</scope>
    <source>
        <strain evidence="2">SORGH_AS_0908</strain>
    </source>
</reference>
<evidence type="ECO:0000256" key="1">
    <source>
        <dbReference type="SAM" id="SignalP"/>
    </source>
</evidence>
<keyword evidence="1" id="KW-0732">Signal</keyword>
<gene>
    <name evidence="2" type="ORF">QE383_003728</name>
</gene>
<evidence type="ECO:0000313" key="2">
    <source>
        <dbReference type="EMBL" id="MDQ1121420.1"/>
    </source>
</evidence>
<dbReference type="EMBL" id="JAUTBB010000001">
    <property type="protein sequence ID" value="MDQ1121420.1"/>
    <property type="molecule type" value="Genomic_DNA"/>
</dbReference>
<evidence type="ECO:0000313" key="3">
    <source>
        <dbReference type="Proteomes" id="UP001234354"/>
    </source>
</evidence>
<comment type="caution">
    <text evidence="2">The sequence shown here is derived from an EMBL/GenBank/DDBJ whole genome shotgun (WGS) entry which is preliminary data.</text>
</comment>
<feature type="chain" id="PRO_5043779220" evidence="1">
    <location>
        <begin position="24"/>
        <end position="217"/>
    </location>
</feature>
<dbReference type="Proteomes" id="UP001234354">
    <property type="component" value="Unassembled WGS sequence"/>
</dbReference>
<protein>
    <submittedName>
        <fullName evidence="2">Small-conductance mechanosensitive channel</fullName>
    </submittedName>
</protein>
<organism evidence="2 3">
    <name type="scientific">Pseudoxanthomonas winnipegensis</name>
    <dbReference type="NCBI Taxonomy" id="2480810"/>
    <lineage>
        <taxon>Bacteria</taxon>
        <taxon>Pseudomonadati</taxon>
        <taxon>Pseudomonadota</taxon>
        <taxon>Gammaproteobacteria</taxon>
        <taxon>Lysobacterales</taxon>
        <taxon>Lysobacteraceae</taxon>
        <taxon>Pseudoxanthomonas</taxon>
    </lineage>
</organism>
<name>A0AAW8GFX6_9GAMM</name>
<accession>A0AAW8GFX6</accession>
<sequence>MTRTRFAATLMMPLAAAALTAGAQDAPKAKKLYCWNDPKSGRTCSDALPPDQVNSARDEFSATSGARTGAVGQALTAEQRADLAAAAAQARADQAAEDTRKRTEQAMLLSYASEDDLKRVFNERTTLIDNNVQTARFNLTSMREALVIKLQQASNAELAGRKVDAKLAEDVRQRHTDLLRQQALLTNFEQQRTQLSAEVEDTLKRYRDMKASAAANG</sequence>
<feature type="signal peptide" evidence="1">
    <location>
        <begin position="1"/>
        <end position="23"/>
    </location>
</feature>
<proteinExistence type="predicted"/>
<dbReference type="RefSeq" id="WP_306995305.1">
    <property type="nucleotide sequence ID" value="NZ_JAUTBB010000001.1"/>
</dbReference>
<dbReference type="AlphaFoldDB" id="A0AAW8GFX6"/>